<proteinExistence type="predicted"/>
<dbReference type="OrthoDB" id="9799482at2"/>
<evidence type="ECO:0000256" key="2">
    <source>
        <dbReference type="ARBA" id="ARBA00023015"/>
    </source>
</evidence>
<dbReference type="PRINTS" id="PR00035">
    <property type="entry name" value="HTHGNTR"/>
</dbReference>
<comment type="caution">
    <text evidence="6">The sequence shown here is derived from an EMBL/GenBank/DDBJ whole genome shotgun (WGS) entry which is preliminary data.</text>
</comment>
<dbReference type="GO" id="GO:0003700">
    <property type="term" value="F:DNA-binding transcription factor activity"/>
    <property type="evidence" value="ECO:0007669"/>
    <property type="project" value="InterPro"/>
</dbReference>
<dbReference type="SUPFAM" id="SSF53822">
    <property type="entry name" value="Periplasmic binding protein-like I"/>
    <property type="match status" value="1"/>
</dbReference>
<evidence type="ECO:0000256" key="1">
    <source>
        <dbReference type="ARBA" id="ARBA00022491"/>
    </source>
</evidence>
<accession>A0A3A1VIJ0</accession>
<dbReference type="InterPro" id="IPR046335">
    <property type="entry name" value="LacI/GalR-like_sensor"/>
</dbReference>
<feature type="domain" description="HTH gntR-type" evidence="5">
    <location>
        <begin position="8"/>
        <end position="76"/>
    </location>
</feature>
<keyword evidence="4" id="KW-0804">Transcription</keyword>
<dbReference type="Gene3D" id="1.10.10.10">
    <property type="entry name" value="Winged helix-like DNA-binding domain superfamily/Winged helix DNA-binding domain"/>
    <property type="match status" value="1"/>
</dbReference>
<dbReference type="Proteomes" id="UP000266482">
    <property type="component" value="Unassembled WGS sequence"/>
</dbReference>
<evidence type="ECO:0000313" key="7">
    <source>
        <dbReference type="Proteomes" id="UP000266482"/>
    </source>
</evidence>
<dbReference type="Pfam" id="PF00392">
    <property type="entry name" value="GntR"/>
    <property type="match status" value="1"/>
</dbReference>
<dbReference type="GO" id="GO:0000976">
    <property type="term" value="F:transcription cis-regulatory region binding"/>
    <property type="evidence" value="ECO:0007669"/>
    <property type="project" value="TreeGrafter"/>
</dbReference>
<dbReference type="InterPro" id="IPR036388">
    <property type="entry name" value="WH-like_DNA-bd_sf"/>
</dbReference>
<dbReference type="PANTHER" id="PTHR30146">
    <property type="entry name" value="LACI-RELATED TRANSCRIPTIONAL REPRESSOR"/>
    <property type="match status" value="1"/>
</dbReference>
<dbReference type="PROSITE" id="PS50949">
    <property type="entry name" value="HTH_GNTR"/>
    <property type="match status" value="1"/>
</dbReference>
<keyword evidence="2" id="KW-0805">Transcription regulation</keyword>
<dbReference type="AlphaFoldDB" id="A0A3A1VIJ0"/>
<evidence type="ECO:0000256" key="3">
    <source>
        <dbReference type="ARBA" id="ARBA00023125"/>
    </source>
</evidence>
<dbReference type="PANTHER" id="PTHR30146:SF95">
    <property type="entry name" value="RIBOSE OPERON REPRESSOR"/>
    <property type="match status" value="1"/>
</dbReference>
<dbReference type="EMBL" id="QXQA01000001">
    <property type="protein sequence ID" value="RIX60124.1"/>
    <property type="molecule type" value="Genomic_DNA"/>
</dbReference>
<keyword evidence="1" id="KW-0678">Repressor</keyword>
<keyword evidence="3" id="KW-0238">DNA-binding</keyword>
<gene>
    <name evidence="6" type="ORF">D3P08_00595</name>
</gene>
<dbReference type="CDD" id="cd06267">
    <property type="entry name" value="PBP1_LacI_sugar_binding-like"/>
    <property type="match status" value="1"/>
</dbReference>
<evidence type="ECO:0000313" key="6">
    <source>
        <dbReference type="EMBL" id="RIX60124.1"/>
    </source>
</evidence>
<dbReference type="InterPro" id="IPR036390">
    <property type="entry name" value="WH_DNA-bd_sf"/>
</dbReference>
<dbReference type="InterPro" id="IPR028082">
    <property type="entry name" value="Peripla_BP_I"/>
</dbReference>
<dbReference type="InterPro" id="IPR000524">
    <property type="entry name" value="Tscrpt_reg_HTH_GntR"/>
</dbReference>
<dbReference type="CDD" id="cd07377">
    <property type="entry name" value="WHTH_GntR"/>
    <property type="match status" value="1"/>
</dbReference>
<protein>
    <submittedName>
        <fullName evidence="6">GntR family transcriptional regulator</fullName>
    </submittedName>
</protein>
<dbReference type="Gene3D" id="3.40.50.2300">
    <property type="match status" value="2"/>
</dbReference>
<keyword evidence="7" id="KW-1185">Reference proteome</keyword>
<organism evidence="6 7">
    <name type="scientific">Paenibacillus nanensis</name>
    <dbReference type="NCBI Taxonomy" id="393251"/>
    <lineage>
        <taxon>Bacteria</taxon>
        <taxon>Bacillati</taxon>
        <taxon>Bacillota</taxon>
        <taxon>Bacilli</taxon>
        <taxon>Bacillales</taxon>
        <taxon>Paenibacillaceae</taxon>
        <taxon>Paenibacillus</taxon>
    </lineage>
</organism>
<dbReference type="SMART" id="SM00345">
    <property type="entry name" value="HTH_GNTR"/>
    <property type="match status" value="1"/>
</dbReference>
<sequence>MPNDQASKPMYEQIFETLRDRIREGKYAVGDRVPSEKELGDEFQVSRITSKKALELLAMDGYIVRQPGRGSFVADFGRSHTPLQGSAAIPSKQRRTGGRRLIGLIMTDFGDAYGNGLVYGMEQASRDHDSYLVLRRSFGIPANEEEAIKGLLELGVDGLIILPAQGEYFNSEILKLVIGQFPFVLVDRHLKGLSAGSISTDNVTGAVKGTNYLFELGHRHIAFLTPPPMDTTAIEDRIEGFIQAHAERGVVVDRDIWIQDITSTLPTAYVEENKRKDIEKIKAHLVKHPHITALFATEYNIALLASEAAKELGLAVPDDLSIICFDSPYRNGVQPYTHLRQNEEEMGRLAFEHVLRLREGEQLPNRVLLDAELIVGSSTGPVKPRVSERGY</sequence>
<reference evidence="6 7" key="1">
    <citation type="submission" date="2018-09" db="EMBL/GenBank/DDBJ databases">
        <title>Paenibacillus aracenensis nov. sp. isolated from a cave in southern Spain.</title>
        <authorList>
            <person name="Jurado V."/>
            <person name="Gutierrez-Patricio S."/>
            <person name="Gonzalez-Pimentel J.L."/>
            <person name="Miller A.Z."/>
            <person name="Laiz L."/>
            <person name="Saiz-Jimenez C."/>
        </authorList>
    </citation>
    <scope>NUCLEOTIDE SEQUENCE [LARGE SCALE GENOMIC DNA]</scope>
    <source>
        <strain evidence="6 7">DSM 22867</strain>
    </source>
</reference>
<name>A0A3A1VIJ0_9BACL</name>
<dbReference type="RefSeq" id="WP_119597499.1">
    <property type="nucleotide sequence ID" value="NZ_QXQA01000001.1"/>
</dbReference>
<dbReference type="Pfam" id="PF13377">
    <property type="entry name" value="Peripla_BP_3"/>
    <property type="match status" value="1"/>
</dbReference>
<evidence type="ECO:0000259" key="5">
    <source>
        <dbReference type="PROSITE" id="PS50949"/>
    </source>
</evidence>
<dbReference type="SUPFAM" id="SSF46785">
    <property type="entry name" value="Winged helix' DNA-binding domain"/>
    <property type="match status" value="1"/>
</dbReference>
<evidence type="ECO:0000256" key="4">
    <source>
        <dbReference type="ARBA" id="ARBA00023163"/>
    </source>
</evidence>